<evidence type="ECO:0000256" key="7">
    <source>
        <dbReference type="ARBA" id="ARBA00022741"/>
    </source>
</evidence>
<keyword evidence="11 14" id="KW-0131">Cell cycle</keyword>
<name>A0A059XYA2_9BACT</name>
<comment type="pathway">
    <text evidence="2 14">Cell wall biogenesis; peptidoglycan biosynthesis.</text>
</comment>
<keyword evidence="8 14" id="KW-0067">ATP-binding</keyword>
<organism evidence="18 19">
    <name type="scientific">Leptospirillum ferriphilum YSK</name>
    <dbReference type="NCBI Taxonomy" id="1441628"/>
    <lineage>
        <taxon>Bacteria</taxon>
        <taxon>Pseudomonadati</taxon>
        <taxon>Nitrospirota</taxon>
        <taxon>Nitrospiria</taxon>
        <taxon>Nitrospirales</taxon>
        <taxon>Nitrospiraceae</taxon>
        <taxon>Leptospirillum</taxon>
    </lineage>
</organism>
<evidence type="ECO:0000259" key="17">
    <source>
        <dbReference type="Pfam" id="PF08245"/>
    </source>
</evidence>
<feature type="domain" description="Mur ligase N-terminal catalytic" evidence="15">
    <location>
        <begin position="9"/>
        <end position="106"/>
    </location>
</feature>
<dbReference type="RefSeq" id="WP_038504792.1">
    <property type="nucleotide sequence ID" value="NZ_CP007243.1"/>
</dbReference>
<dbReference type="GO" id="GO:0005737">
    <property type="term" value="C:cytoplasm"/>
    <property type="evidence" value="ECO:0007669"/>
    <property type="project" value="UniProtKB-SubCell"/>
</dbReference>
<dbReference type="PANTHER" id="PTHR43445">
    <property type="entry name" value="UDP-N-ACETYLMURAMATE--L-ALANINE LIGASE-RELATED"/>
    <property type="match status" value="1"/>
</dbReference>
<evidence type="ECO:0000256" key="9">
    <source>
        <dbReference type="ARBA" id="ARBA00022960"/>
    </source>
</evidence>
<evidence type="ECO:0000256" key="13">
    <source>
        <dbReference type="ARBA" id="ARBA00047833"/>
    </source>
</evidence>
<evidence type="ECO:0000313" key="18">
    <source>
        <dbReference type="EMBL" id="AIA30197.1"/>
    </source>
</evidence>
<dbReference type="PANTHER" id="PTHR43445:SF3">
    <property type="entry name" value="UDP-N-ACETYLMURAMATE--L-ALANINE LIGASE"/>
    <property type="match status" value="1"/>
</dbReference>
<comment type="subcellular location">
    <subcellularLocation>
        <location evidence="1 14">Cytoplasm</location>
    </subcellularLocation>
</comment>
<evidence type="ECO:0000256" key="1">
    <source>
        <dbReference type="ARBA" id="ARBA00004496"/>
    </source>
</evidence>
<evidence type="ECO:0000256" key="11">
    <source>
        <dbReference type="ARBA" id="ARBA00023306"/>
    </source>
</evidence>
<dbReference type="EMBL" id="CP007243">
    <property type="protein sequence ID" value="AIA30197.1"/>
    <property type="molecule type" value="Genomic_DNA"/>
</dbReference>
<dbReference type="InterPro" id="IPR004101">
    <property type="entry name" value="Mur_ligase_C"/>
</dbReference>
<gene>
    <name evidence="14 18" type="primary">murC</name>
    <name evidence="18" type="ORF">Y981_03685</name>
</gene>
<comment type="catalytic activity">
    <reaction evidence="13 14">
        <text>UDP-N-acetyl-alpha-D-muramate + L-alanine + ATP = UDP-N-acetyl-alpha-D-muramoyl-L-alanine + ADP + phosphate + H(+)</text>
        <dbReference type="Rhea" id="RHEA:23372"/>
        <dbReference type="ChEBI" id="CHEBI:15378"/>
        <dbReference type="ChEBI" id="CHEBI:30616"/>
        <dbReference type="ChEBI" id="CHEBI:43474"/>
        <dbReference type="ChEBI" id="CHEBI:57972"/>
        <dbReference type="ChEBI" id="CHEBI:70757"/>
        <dbReference type="ChEBI" id="CHEBI:83898"/>
        <dbReference type="ChEBI" id="CHEBI:456216"/>
        <dbReference type="EC" id="6.3.2.8"/>
    </reaction>
</comment>
<sequence>MWNDSFRSFHFVGIGGNGMAPVAEILLSRGALVSGSDKTQTDLTRRLSELGARVFVGHRAEQVGAVDAVVISTAISQENPELLEARRLGIPVVHRGEALAGIMRGFQGVAVAGSHGKTTTTSMIAHVLAHGGLDPTCVVGGRVPGFGGNARVGKKNIFIAEADESDGSFLKISPHVAVVTNVDQEHLDYYQSFDQLKAAFERFLTSVPPEGLAVACLDDPELSNILPSLNAPHWTYGFSPAADVVGSDVSAEGLSTSFSVRLRGKDIGTFMLNVPGVHNVLNALATIAVAHHFGLEAECAREALERFRGVGRRFTQVGEEGGIRIVDDYGHHPTEIGVTLAAARQAYPDRRLVVAFQPHRFSRTRDLLSRFASAFQLADVLVLGEIYGAGESPIAGITGRRLFDEIRTSFENEAYFAGDQSEMISRLMTILKPGDLLITMGAGDVTHLGGEVLARLRQSSRVVG</sequence>
<dbReference type="Pfam" id="PF02875">
    <property type="entry name" value="Mur_ligase_C"/>
    <property type="match status" value="1"/>
</dbReference>
<keyword evidence="10 14" id="KW-0573">Peptidoglycan synthesis</keyword>
<feature type="binding site" evidence="14">
    <location>
        <begin position="113"/>
        <end position="119"/>
    </location>
    <ligand>
        <name>ATP</name>
        <dbReference type="ChEBI" id="CHEBI:30616"/>
    </ligand>
</feature>
<dbReference type="Gene3D" id="3.40.50.720">
    <property type="entry name" value="NAD(P)-binding Rossmann-like Domain"/>
    <property type="match status" value="1"/>
</dbReference>
<evidence type="ECO:0000259" key="15">
    <source>
        <dbReference type="Pfam" id="PF01225"/>
    </source>
</evidence>
<evidence type="ECO:0000256" key="6">
    <source>
        <dbReference type="ARBA" id="ARBA00022618"/>
    </source>
</evidence>
<evidence type="ECO:0000256" key="5">
    <source>
        <dbReference type="ARBA" id="ARBA00022598"/>
    </source>
</evidence>
<dbReference type="GO" id="GO:0009252">
    <property type="term" value="P:peptidoglycan biosynthetic process"/>
    <property type="evidence" value="ECO:0007669"/>
    <property type="project" value="UniProtKB-UniRule"/>
</dbReference>
<evidence type="ECO:0000256" key="12">
    <source>
        <dbReference type="ARBA" id="ARBA00023316"/>
    </source>
</evidence>
<dbReference type="Proteomes" id="UP000027059">
    <property type="component" value="Chromosome"/>
</dbReference>
<keyword evidence="6 14" id="KW-0132">Cell division</keyword>
<comment type="similarity">
    <text evidence="14">Belongs to the MurCDEF family.</text>
</comment>
<dbReference type="GO" id="GO:0051301">
    <property type="term" value="P:cell division"/>
    <property type="evidence" value="ECO:0007669"/>
    <property type="project" value="UniProtKB-KW"/>
</dbReference>
<dbReference type="GO" id="GO:0008360">
    <property type="term" value="P:regulation of cell shape"/>
    <property type="evidence" value="ECO:0007669"/>
    <property type="project" value="UniProtKB-KW"/>
</dbReference>
<feature type="domain" description="Mur ligase central" evidence="17">
    <location>
        <begin position="111"/>
        <end position="290"/>
    </location>
</feature>
<dbReference type="GO" id="GO:0005524">
    <property type="term" value="F:ATP binding"/>
    <property type="evidence" value="ECO:0007669"/>
    <property type="project" value="UniProtKB-UniRule"/>
</dbReference>
<keyword evidence="7 14" id="KW-0547">Nucleotide-binding</keyword>
<dbReference type="InterPro" id="IPR000713">
    <property type="entry name" value="Mur_ligase_N"/>
</dbReference>
<dbReference type="GO" id="GO:0008763">
    <property type="term" value="F:UDP-N-acetylmuramate-L-alanine ligase activity"/>
    <property type="evidence" value="ECO:0007669"/>
    <property type="project" value="UniProtKB-UniRule"/>
</dbReference>
<dbReference type="SUPFAM" id="SSF53244">
    <property type="entry name" value="MurD-like peptide ligases, peptide-binding domain"/>
    <property type="match status" value="1"/>
</dbReference>
<dbReference type="Gene3D" id="3.90.190.20">
    <property type="entry name" value="Mur ligase, C-terminal domain"/>
    <property type="match status" value="1"/>
</dbReference>
<accession>A0A059XYA2</accession>
<evidence type="ECO:0000256" key="3">
    <source>
        <dbReference type="ARBA" id="ARBA00012211"/>
    </source>
</evidence>
<keyword evidence="4 14" id="KW-0963">Cytoplasm</keyword>
<dbReference type="HOGENOM" id="CLU_028104_2_2_0"/>
<evidence type="ECO:0000256" key="10">
    <source>
        <dbReference type="ARBA" id="ARBA00022984"/>
    </source>
</evidence>
<feature type="domain" description="Mur ligase C-terminal" evidence="16">
    <location>
        <begin position="312"/>
        <end position="443"/>
    </location>
</feature>
<proteinExistence type="inferred from homology"/>
<evidence type="ECO:0000256" key="2">
    <source>
        <dbReference type="ARBA" id="ARBA00004752"/>
    </source>
</evidence>
<dbReference type="InterPro" id="IPR036565">
    <property type="entry name" value="Mur-like_cat_sf"/>
</dbReference>
<dbReference type="InterPro" id="IPR013221">
    <property type="entry name" value="Mur_ligase_cen"/>
</dbReference>
<comment type="function">
    <text evidence="14">Cell wall formation.</text>
</comment>
<dbReference type="EC" id="6.3.2.8" evidence="3 14"/>
<dbReference type="SUPFAM" id="SSF53623">
    <property type="entry name" value="MurD-like peptide ligases, catalytic domain"/>
    <property type="match status" value="1"/>
</dbReference>
<evidence type="ECO:0000256" key="14">
    <source>
        <dbReference type="HAMAP-Rule" id="MF_00046"/>
    </source>
</evidence>
<dbReference type="InterPro" id="IPR005758">
    <property type="entry name" value="UDP-N-AcMur_Ala_ligase_MurC"/>
</dbReference>
<keyword evidence="12 14" id="KW-0961">Cell wall biogenesis/degradation</keyword>
<dbReference type="OrthoDB" id="9804126at2"/>
<reference evidence="19" key="1">
    <citation type="submission" date="2014-02" db="EMBL/GenBank/DDBJ databases">
        <title>Complete genome sequence and comparative genomic analysis of the nitrogen-fixing bacterium Leptospirillum ferriphilum YSK.</title>
        <authorList>
            <person name="Guo X."/>
            <person name="Yin H."/>
            <person name="Liang Y."/>
            <person name="Hu Q."/>
            <person name="Ma L."/>
            <person name="Xiao Y."/>
            <person name="Zhang X."/>
            <person name="Qiu G."/>
            <person name="Liu X."/>
        </authorList>
    </citation>
    <scope>NUCLEOTIDE SEQUENCE [LARGE SCALE GENOMIC DNA]</scope>
    <source>
        <strain evidence="19">YSK</strain>
    </source>
</reference>
<keyword evidence="19" id="KW-1185">Reference proteome</keyword>
<dbReference type="AlphaFoldDB" id="A0A059XYA2"/>
<dbReference type="NCBIfam" id="TIGR01082">
    <property type="entry name" value="murC"/>
    <property type="match status" value="1"/>
</dbReference>
<dbReference type="UniPathway" id="UPA00219"/>
<protein>
    <recommendedName>
        <fullName evidence="3 14">UDP-N-acetylmuramate--L-alanine ligase</fullName>
        <ecNumber evidence="3 14">6.3.2.8</ecNumber>
    </recommendedName>
    <alternativeName>
        <fullName evidence="14">UDP-N-acetylmuramoyl-L-alanine synthetase</fullName>
    </alternativeName>
</protein>
<evidence type="ECO:0000256" key="8">
    <source>
        <dbReference type="ARBA" id="ARBA00022840"/>
    </source>
</evidence>
<dbReference type="KEGG" id="lfp:Y981_03685"/>
<dbReference type="SUPFAM" id="SSF51984">
    <property type="entry name" value="MurCD N-terminal domain"/>
    <property type="match status" value="1"/>
</dbReference>
<dbReference type="HAMAP" id="MF_00046">
    <property type="entry name" value="MurC"/>
    <property type="match status" value="1"/>
</dbReference>
<dbReference type="GO" id="GO:0071555">
    <property type="term" value="P:cell wall organization"/>
    <property type="evidence" value="ECO:0007669"/>
    <property type="project" value="UniProtKB-KW"/>
</dbReference>
<reference evidence="18 19" key="2">
    <citation type="journal article" date="2015" name="Biomed. Res. Int.">
        <title>Effects of Arsenite Resistance on the Growth and Functional Gene Expression of Leptospirillum ferriphilum and Acidithiobacillus thiooxidans in Pure Culture and Coculture.</title>
        <authorList>
            <person name="Jiang H."/>
            <person name="Liang Y."/>
            <person name="Yin H."/>
            <person name="Xiao Y."/>
            <person name="Guo X."/>
            <person name="Xu Y."/>
            <person name="Hu Q."/>
            <person name="Liu H."/>
            <person name="Liu X."/>
        </authorList>
    </citation>
    <scope>NUCLEOTIDE SEQUENCE [LARGE SCALE GENOMIC DNA]</scope>
    <source>
        <strain evidence="18 19">YSK</strain>
    </source>
</reference>
<evidence type="ECO:0000256" key="4">
    <source>
        <dbReference type="ARBA" id="ARBA00022490"/>
    </source>
</evidence>
<dbReference type="InterPro" id="IPR050061">
    <property type="entry name" value="MurCDEF_pg_biosynth"/>
</dbReference>
<dbReference type="Pfam" id="PF01225">
    <property type="entry name" value="Mur_ligase"/>
    <property type="match status" value="1"/>
</dbReference>
<dbReference type="InterPro" id="IPR036615">
    <property type="entry name" value="Mur_ligase_C_dom_sf"/>
</dbReference>
<dbReference type="Gene3D" id="3.40.1190.10">
    <property type="entry name" value="Mur-like, catalytic domain"/>
    <property type="match status" value="1"/>
</dbReference>
<evidence type="ECO:0000313" key="19">
    <source>
        <dbReference type="Proteomes" id="UP000027059"/>
    </source>
</evidence>
<evidence type="ECO:0000259" key="16">
    <source>
        <dbReference type="Pfam" id="PF02875"/>
    </source>
</evidence>
<dbReference type="Pfam" id="PF08245">
    <property type="entry name" value="Mur_ligase_M"/>
    <property type="match status" value="1"/>
</dbReference>
<keyword evidence="9 14" id="KW-0133">Cell shape</keyword>
<keyword evidence="5 14" id="KW-0436">Ligase</keyword>